<evidence type="ECO:0000313" key="1">
    <source>
        <dbReference type="EMBL" id="KRZ37745.1"/>
    </source>
</evidence>
<evidence type="ECO:0000313" key="2">
    <source>
        <dbReference type="Proteomes" id="UP000054826"/>
    </source>
</evidence>
<comment type="caution">
    <text evidence="1">The sequence shown here is derived from an EMBL/GenBank/DDBJ whole genome shotgun (WGS) entry which is preliminary data.</text>
</comment>
<proteinExistence type="predicted"/>
<organism evidence="1 2">
    <name type="scientific">Trichinella pseudospiralis</name>
    <name type="common">Parasitic roundworm</name>
    <dbReference type="NCBI Taxonomy" id="6337"/>
    <lineage>
        <taxon>Eukaryota</taxon>
        <taxon>Metazoa</taxon>
        <taxon>Ecdysozoa</taxon>
        <taxon>Nematoda</taxon>
        <taxon>Enoplea</taxon>
        <taxon>Dorylaimia</taxon>
        <taxon>Trichinellida</taxon>
        <taxon>Trichinellidae</taxon>
        <taxon>Trichinella</taxon>
    </lineage>
</organism>
<accession>A0A0V1JS11</accession>
<protein>
    <submittedName>
        <fullName evidence="1">Uncharacterized protein</fullName>
    </submittedName>
</protein>
<gene>
    <name evidence="1" type="ORF">T4C_9850</name>
</gene>
<sequence>MTTSATMEAVRFHLGGGRCAAGSHSMLIDSKRLPMFKMIMTVQFYWMLIDYAISHRGSTV</sequence>
<dbReference type="EMBL" id="JYDV01000054">
    <property type="protein sequence ID" value="KRZ37745.1"/>
    <property type="molecule type" value="Genomic_DNA"/>
</dbReference>
<dbReference type="AlphaFoldDB" id="A0A0V1JS11"/>
<reference evidence="1 2" key="1">
    <citation type="submission" date="2015-01" db="EMBL/GenBank/DDBJ databases">
        <title>Evolution of Trichinella species and genotypes.</title>
        <authorList>
            <person name="Korhonen P.K."/>
            <person name="Edoardo P."/>
            <person name="Giuseppe L.R."/>
            <person name="Gasser R.B."/>
        </authorList>
    </citation>
    <scope>NUCLEOTIDE SEQUENCE [LARGE SCALE GENOMIC DNA]</scope>
    <source>
        <strain evidence="1">ISS176</strain>
    </source>
</reference>
<dbReference type="Proteomes" id="UP000054826">
    <property type="component" value="Unassembled WGS sequence"/>
</dbReference>
<name>A0A0V1JS11_TRIPS</name>